<feature type="domain" description="Gfo/Idh/MocA-like oxidoreductase N-terminal" evidence="1">
    <location>
        <begin position="5"/>
        <end position="120"/>
    </location>
</feature>
<dbReference type="Gene3D" id="3.30.360.10">
    <property type="entry name" value="Dihydrodipicolinate Reductase, domain 2"/>
    <property type="match status" value="1"/>
</dbReference>
<dbReference type="InterPro" id="IPR000683">
    <property type="entry name" value="Gfo/Idh/MocA-like_OxRdtase_N"/>
</dbReference>
<reference evidence="3 4" key="1">
    <citation type="submission" date="2024-09" db="EMBL/GenBank/DDBJ databases">
        <authorList>
            <person name="Sun Q."/>
            <person name="Mori K."/>
        </authorList>
    </citation>
    <scope>NUCLEOTIDE SEQUENCE [LARGE SCALE GENOMIC DNA]</scope>
    <source>
        <strain evidence="3 4">KCTC 23076</strain>
    </source>
</reference>
<gene>
    <name evidence="3" type="ORF">ACFFGH_19910</name>
</gene>
<name>A0ABV6RSZ8_9GAMM</name>
<dbReference type="PANTHER" id="PTHR43377:SF1">
    <property type="entry name" value="BILIVERDIN REDUCTASE A"/>
    <property type="match status" value="1"/>
</dbReference>
<dbReference type="InterPro" id="IPR051450">
    <property type="entry name" value="Gfo/Idh/MocA_Oxidoreductases"/>
</dbReference>
<comment type="caution">
    <text evidence="3">The sequence shown here is derived from an EMBL/GenBank/DDBJ whole genome shotgun (WGS) entry which is preliminary data.</text>
</comment>
<evidence type="ECO:0000313" key="3">
    <source>
        <dbReference type="EMBL" id="MFC0680107.1"/>
    </source>
</evidence>
<evidence type="ECO:0000259" key="1">
    <source>
        <dbReference type="Pfam" id="PF01408"/>
    </source>
</evidence>
<dbReference type="InterPro" id="IPR004104">
    <property type="entry name" value="Gfo/Idh/MocA-like_OxRdtase_C"/>
</dbReference>
<dbReference type="Gene3D" id="3.40.50.720">
    <property type="entry name" value="NAD(P)-binding Rossmann-like Domain"/>
    <property type="match status" value="1"/>
</dbReference>
<proteinExistence type="predicted"/>
<dbReference type="Pfam" id="PF01408">
    <property type="entry name" value="GFO_IDH_MocA"/>
    <property type="match status" value="1"/>
</dbReference>
<accession>A0ABV6RSZ8</accession>
<dbReference type="RefSeq" id="WP_386671550.1">
    <property type="nucleotide sequence ID" value="NZ_JBHLTG010000005.1"/>
</dbReference>
<keyword evidence="4" id="KW-1185">Reference proteome</keyword>
<dbReference type="PANTHER" id="PTHR43377">
    <property type="entry name" value="BILIVERDIN REDUCTASE A"/>
    <property type="match status" value="1"/>
</dbReference>
<sequence length="341" mass="37112">MTVVKAAFIGFGWFAELLMTRVFADVPELEVVAVVDPSEERRKRAEEMGLAAVQSMDELPAGCDAVVVLTPHDTHRGIVEAAARKGLHVFCEKAFAVTSDDCLAMIDACRAAGVVLTVGHMQKLFPTHARAVELARGGNYGDVMAIQVAGSHWCPVMPGWWRSKESCGGLLYWTGIHDLDTMRAMTGSDVASVMAMAGPKTDDYTEYEDSISVTLRYENGAVASLLVAEHDPLRTFEEAFQISVLLERGSIHVDPGTGRVTHASREGQERSAAATLESFGSFEGLEEHAYREEFRAFAQRVLSGDRDDPTAEDGLRCVETLEAIYASLQSGQVTAVVKHPF</sequence>
<feature type="domain" description="Gfo/Idh/MocA-like oxidoreductase C-terminal" evidence="2">
    <location>
        <begin position="137"/>
        <end position="333"/>
    </location>
</feature>
<dbReference type="SUPFAM" id="SSF51735">
    <property type="entry name" value="NAD(P)-binding Rossmann-fold domains"/>
    <property type="match status" value="1"/>
</dbReference>
<dbReference type="SUPFAM" id="SSF55347">
    <property type="entry name" value="Glyceraldehyde-3-phosphate dehydrogenase-like, C-terminal domain"/>
    <property type="match status" value="1"/>
</dbReference>
<dbReference type="Proteomes" id="UP001589896">
    <property type="component" value="Unassembled WGS sequence"/>
</dbReference>
<dbReference type="Pfam" id="PF02894">
    <property type="entry name" value="GFO_IDH_MocA_C"/>
    <property type="match status" value="1"/>
</dbReference>
<protein>
    <submittedName>
        <fullName evidence="3">Gfo/Idh/MocA family protein</fullName>
    </submittedName>
</protein>
<organism evidence="3 4">
    <name type="scientific">Lysobacter korlensis</name>
    <dbReference type="NCBI Taxonomy" id="553636"/>
    <lineage>
        <taxon>Bacteria</taxon>
        <taxon>Pseudomonadati</taxon>
        <taxon>Pseudomonadota</taxon>
        <taxon>Gammaproteobacteria</taxon>
        <taxon>Lysobacterales</taxon>
        <taxon>Lysobacteraceae</taxon>
        <taxon>Lysobacter</taxon>
    </lineage>
</organism>
<evidence type="ECO:0000313" key="4">
    <source>
        <dbReference type="Proteomes" id="UP001589896"/>
    </source>
</evidence>
<evidence type="ECO:0000259" key="2">
    <source>
        <dbReference type="Pfam" id="PF02894"/>
    </source>
</evidence>
<dbReference type="EMBL" id="JBHLTG010000005">
    <property type="protein sequence ID" value="MFC0680107.1"/>
    <property type="molecule type" value="Genomic_DNA"/>
</dbReference>
<dbReference type="InterPro" id="IPR036291">
    <property type="entry name" value="NAD(P)-bd_dom_sf"/>
</dbReference>